<evidence type="ECO:0000313" key="3">
    <source>
        <dbReference type="EMBL" id="OXA64265.1"/>
    </source>
</evidence>
<evidence type="ECO:0000256" key="2">
    <source>
        <dbReference type="SAM" id="SignalP"/>
    </source>
</evidence>
<gene>
    <name evidence="3" type="ORF">Fcan01_00209</name>
</gene>
<sequence length="705" mass="80574">MAFVCHISHIILILPLLFPFTVPTFPKLFNSCTLQFFLLTGEPRKPIQLSHIAPYFNQIRLSNPSTPLLINGIFYNQTDMYLLNTNFPFFATSPPKKRQGHLITFVNLEISPRKIVQFEYLATYQVKIALTKVKPNYIFAHLTNPAFSKKFYSSAFRYTRGIAKLVIFSHLALYIPCIACNTPPEKVHIYNLATVDDIFTSKNKNFWNKIIIDIDVIWWTGKFEGKCGPNLAHYEDMYPPKLCVISVLGKKMNFTLIPSREYEHSRLKYEDHVISYIAFHTILAEGFNDLMFFTFKLDFNNFRFAIVTELPSVLNNLYGIYLPFDNATWICLLVGMVVTGVLARREVERGKMTHAVEVALRLISFLLGQSGSSNVAGFSSSKRAGIAIATAWFFGVFILMGNLYQGSIFSYLTVKIPPIVPETVEELLESGITILTSSYSAFSLERSISLLRDVIIPVLTSHLGGNERWAKLLDRLAGKIEFMNYDIKYAPIPDAYSNFTAFLTRNKSKELNTFALMDRKNGLLITTKVLKIMGKQLIVENREETFFNSVGISYIAINYVSGFVIGGYNCLVQSGISSRWEKLQKLRETLYQVRKLGNVTYNRFFLKEMGGGRNPVEFHENQSVSLAAIGYFVMICGVLVGIGWVMFLGEIKIMITTWFTNLVEKFVNTKFYGRNSYRVQTLVCKLLSYRCKITFRRKTIVKCVY</sequence>
<keyword evidence="1" id="KW-1133">Transmembrane helix</keyword>
<dbReference type="EMBL" id="LNIX01000001">
    <property type="protein sequence ID" value="OXA64265.1"/>
    <property type="molecule type" value="Genomic_DNA"/>
</dbReference>
<keyword evidence="1" id="KW-0472">Membrane</keyword>
<evidence type="ECO:0000256" key="1">
    <source>
        <dbReference type="SAM" id="Phobius"/>
    </source>
</evidence>
<keyword evidence="4" id="KW-1185">Reference proteome</keyword>
<comment type="caution">
    <text evidence="3">The sequence shown here is derived from an EMBL/GenBank/DDBJ whole genome shotgun (WGS) entry which is preliminary data.</text>
</comment>
<proteinExistence type="predicted"/>
<feature type="transmembrane region" description="Helical" evidence="1">
    <location>
        <begin position="628"/>
        <end position="648"/>
    </location>
</feature>
<feature type="chain" id="PRO_5013279776" evidence="2">
    <location>
        <begin position="24"/>
        <end position="705"/>
    </location>
</feature>
<dbReference type="Proteomes" id="UP000198287">
    <property type="component" value="Unassembled WGS sequence"/>
</dbReference>
<evidence type="ECO:0000313" key="4">
    <source>
        <dbReference type="Proteomes" id="UP000198287"/>
    </source>
</evidence>
<keyword evidence="1" id="KW-0812">Transmembrane</keyword>
<reference evidence="3 4" key="1">
    <citation type="submission" date="2015-12" db="EMBL/GenBank/DDBJ databases">
        <title>The genome of Folsomia candida.</title>
        <authorList>
            <person name="Faddeeva A."/>
            <person name="Derks M.F."/>
            <person name="Anvar Y."/>
            <person name="Smit S."/>
            <person name="Van Straalen N."/>
            <person name="Roelofs D."/>
        </authorList>
    </citation>
    <scope>NUCLEOTIDE SEQUENCE [LARGE SCALE GENOMIC DNA]</scope>
    <source>
        <strain evidence="3 4">VU population</strain>
        <tissue evidence="3">Whole body</tissue>
    </source>
</reference>
<feature type="signal peptide" evidence="2">
    <location>
        <begin position="1"/>
        <end position="23"/>
    </location>
</feature>
<name>A0A226F3A0_FOLCA</name>
<feature type="transmembrane region" description="Helical" evidence="1">
    <location>
        <begin position="384"/>
        <end position="404"/>
    </location>
</feature>
<accession>A0A226F3A0</accession>
<protein>
    <submittedName>
        <fullName evidence="3">Uncharacterized protein</fullName>
    </submittedName>
</protein>
<keyword evidence="2" id="KW-0732">Signal</keyword>
<dbReference type="AlphaFoldDB" id="A0A226F3A0"/>
<organism evidence="3 4">
    <name type="scientific">Folsomia candida</name>
    <name type="common">Springtail</name>
    <dbReference type="NCBI Taxonomy" id="158441"/>
    <lineage>
        <taxon>Eukaryota</taxon>
        <taxon>Metazoa</taxon>
        <taxon>Ecdysozoa</taxon>
        <taxon>Arthropoda</taxon>
        <taxon>Hexapoda</taxon>
        <taxon>Collembola</taxon>
        <taxon>Entomobryomorpha</taxon>
        <taxon>Isotomoidea</taxon>
        <taxon>Isotomidae</taxon>
        <taxon>Proisotominae</taxon>
        <taxon>Folsomia</taxon>
    </lineage>
</organism>